<dbReference type="OrthoDB" id="2499604at2759"/>
<evidence type="ECO:0000313" key="7">
    <source>
        <dbReference type="EMBL" id="KIO18846.1"/>
    </source>
</evidence>
<feature type="transmembrane region" description="Helical" evidence="6">
    <location>
        <begin position="522"/>
        <end position="545"/>
    </location>
</feature>
<dbReference type="AlphaFoldDB" id="A0A0C3Q5I7"/>
<dbReference type="GO" id="GO:0016020">
    <property type="term" value="C:membrane"/>
    <property type="evidence" value="ECO:0007669"/>
    <property type="project" value="UniProtKB-SubCell"/>
</dbReference>
<sequence length="619" mass="67971">MLSAGATPAIFWLASPHERAEEVDYAPPSGDSTPIGPLLWTVFSSILEVFILCFCGWLLARRGIIDKKTQKQLNRINVSLFTPSLLFSKVAFALSPQKLKELWIIPIFFVVVTAVSAAVAWLLSVVFRLKRTQRNFAIAAAMFNNSNSLPIALMQSLVITVQGLKWGKDDNKDAMLGRALSYLVLYSTLGMMLRWSYGVHLLAQADDEVLPEVLDSDSDEDATRRHSVTFNLPEEDDERTPLSPALVEAAFTHANLRNSNDSDASPVTPSTITAPPPRTPGLPRRPTQQRQPSFFYSFPNTPTRSRVDLTKTSPVNRTPPLPAAPGVGSPDADADLNDEWGGLPRGNITAPSSSRWESLFRRFKHRLAKIWEGVNEFMTVPMWAALLSLIVACVRPFQHALQDHMQPVKGALVAAGNCSIPVTLVVLGAYFHTPPPENPTPSAALAPPQPPAVARAADDDLDARRRSGSHWSSSELSIATLTDNIREAIKLRVGGYKKLNSPTMRKQELREQLVRKGEGRTVFVAIVSRMLLAPALVLPAVAALAYWDLQRVTDDPVFVVSMVLLVSSPPALTLAQITQAASGDAFERLISKTIFWSYCIFTPPLTIVYVVIGLLLSKM</sequence>
<feature type="compositionally biased region" description="Polar residues" evidence="5">
    <location>
        <begin position="256"/>
        <end position="272"/>
    </location>
</feature>
<dbReference type="Pfam" id="PF03547">
    <property type="entry name" value="Mem_trans"/>
    <property type="match status" value="1"/>
</dbReference>
<dbReference type="GO" id="GO:0005783">
    <property type="term" value="C:endoplasmic reticulum"/>
    <property type="evidence" value="ECO:0007669"/>
    <property type="project" value="TreeGrafter"/>
</dbReference>
<keyword evidence="8" id="KW-1185">Reference proteome</keyword>
<feature type="compositionally biased region" description="Low complexity" evidence="5">
    <location>
        <begin position="281"/>
        <end position="292"/>
    </location>
</feature>
<dbReference type="EMBL" id="KN823256">
    <property type="protein sequence ID" value="KIO18846.1"/>
    <property type="molecule type" value="Genomic_DNA"/>
</dbReference>
<evidence type="ECO:0000256" key="5">
    <source>
        <dbReference type="SAM" id="MobiDB-lite"/>
    </source>
</evidence>
<feature type="region of interest" description="Disordered" evidence="5">
    <location>
        <begin position="437"/>
        <end position="459"/>
    </location>
</feature>
<feature type="region of interest" description="Disordered" evidence="5">
    <location>
        <begin position="256"/>
        <end position="332"/>
    </location>
</feature>
<evidence type="ECO:0000256" key="3">
    <source>
        <dbReference type="ARBA" id="ARBA00022989"/>
    </source>
</evidence>
<name>A0A0C3Q5I7_9AGAM</name>
<organism evidence="7 8">
    <name type="scientific">Tulasnella calospora MUT 4182</name>
    <dbReference type="NCBI Taxonomy" id="1051891"/>
    <lineage>
        <taxon>Eukaryota</taxon>
        <taxon>Fungi</taxon>
        <taxon>Dikarya</taxon>
        <taxon>Basidiomycota</taxon>
        <taxon>Agaricomycotina</taxon>
        <taxon>Agaricomycetes</taxon>
        <taxon>Cantharellales</taxon>
        <taxon>Tulasnellaceae</taxon>
        <taxon>Tulasnella</taxon>
    </lineage>
</organism>
<feature type="transmembrane region" description="Helical" evidence="6">
    <location>
        <begin position="595"/>
        <end position="616"/>
    </location>
</feature>
<proteinExistence type="predicted"/>
<evidence type="ECO:0000256" key="2">
    <source>
        <dbReference type="ARBA" id="ARBA00022692"/>
    </source>
</evidence>
<keyword evidence="3 6" id="KW-1133">Transmembrane helix</keyword>
<protein>
    <submittedName>
        <fullName evidence="7">Uncharacterized protein</fullName>
    </submittedName>
</protein>
<dbReference type="PANTHER" id="PTHR31794:SF2">
    <property type="entry name" value="AUXIN EFFLUX TRANSPORTER FAMILY PROTEIN (EUROFUNG)"/>
    <property type="match status" value="1"/>
</dbReference>
<comment type="subcellular location">
    <subcellularLocation>
        <location evidence="1">Membrane</location>
        <topology evidence="1">Multi-pass membrane protein</topology>
    </subcellularLocation>
</comment>
<keyword evidence="4 6" id="KW-0472">Membrane</keyword>
<keyword evidence="2 6" id="KW-0812">Transmembrane</keyword>
<gene>
    <name evidence="7" type="ORF">M407DRAFT_246376</name>
</gene>
<evidence type="ECO:0000256" key="1">
    <source>
        <dbReference type="ARBA" id="ARBA00004141"/>
    </source>
</evidence>
<evidence type="ECO:0000256" key="6">
    <source>
        <dbReference type="SAM" id="Phobius"/>
    </source>
</evidence>
<feature type="transmembrane region" description="Helical" evidence="6">
    <location>
        <begin position="179"/>
        <end position="197"/>
    </location>
</feature>
<dbReference type="STRING" id="1051891.A0A0C3Q5I7"/>
<feature type="transmembrane region" description="Helical" evidence="6">
    <location>
        <begin position="103"/>
        <end position="124"/>
    </location>
</feature>
<reference evidence="7 8" key="1">
    <citation type="submission" date="2014-04" db="EMBL/GenBank/DDBJ databases">
        <authorList>
            <consortium name="DOE Joint Genome Institute"/>
            <person name="Kuo A."/>
            <person name="Girlanda M."/>
            <person name="Perotto S."/>
            <person name="Kohler A."/>
            <person name="Nagy L.G."/>
            <person name="Floudas D."/>
            <person name="Copeland A."/>
            <person name="Barry K.W."/>
            <person name="Cichocki N."/>
            <person name="Veneault-Fourrey C."/>
            <person name="LaButti K."/>
            <person name="Lindquist E.A."/>
            <person name="Lipzen A."/>
            <person name="Lundell T."/>
            <person name="Morin E."/>
            <person name="Murat C."/>
            <person name="Sun H."/>
            <person name="Tunlid A."/>
            <person name="Henrissat B."/>
            <person name="Grigoriev I.V."/>
            <person name="Hibbett D.S."/>
            <person name="Martin F."/>
            <person name="Nordberg H.P."/>
            <person name="Cantor M.N."/>
            <person name="Hua S.X."/>
        </authorList>
    </citation>
    <scope>NUCLEOTIDE SEQUENCE [LARGE SCALE GENOMIC DNA]</scope>
    <source>
        <strain evidence="7 8">MUT 4182</strain>
    </source>
</reference>
<feature type="transmembrane region" description="Helical" evidence="6">
    <location>
        <begin position="36"/>
        <end position="59"/>
    </location>
</feature>
<feature type="transmembrane region" description="Helical" evidence="6">
    <location>
        <begin position="557"/>
        <end position="575"/>
    </location>
</feature>
<dbReference type="InterPro" id="IPR004776">
    <property type="entry name" value="Mem_transp_PIN-like"/>
</dbReference>
<feature type="compositionally biased region" description="Polar residues" evidence="5">
    <location>
        <begin position="298"/>
        <end position="316"/>
    </location>
</feature>
<dbReference type="Proteomes" id="UP000054248">
    <property type="component" value="Unassembled WGS sequence"/>
</dbReference>
<evidence type="ECO:0000313" key="8">
    <source>
        <dbReference type="Proteomes" id="UP000054248"/>
    </source>
</evidence>
<reference evidence="8" key="2">
    <citation type="submission" date="2015-01" db="EMBL/GenBank/DDBJ databases">
        <title>Evolutionary Origins and Diversification of the Mycorrhizal Mutualists.</title>
        <authorList>
            <consortium name="DOE Joint Genome Institute"/>
            <consortium name="Mycorrhizal Genomics Consortium"/>
            <person name="Kohler A."/>
            <person name="Kuo A."/>
            <person name="Nagy L.G."/>
            <person name="Floudas D."/>
            <person name="Copeland A."/>
            <person name="Barry K.W."/>
            <person name="Cichocki N."/>
            <person name="Veneault-Fourrey C."/>
            <person name="LaButti K."/>
            <person name="Lindquist E.A."/>
            <person name="Lipzen A."/>
            <person name="Lundell T."/>
            <person name="Morin E."/>
            <person name="Murat C."/>
            <person name="Riley R."/>
            <person name="Ohm R."/>
            <person name="Sun H."/>
            <person name="Tunlid A."/>
            <person name="Henrissat B."/>
            <person name="Grigoriev I.V."/>
            <person name="Hibbett D.S."/>
            <person name="Martin F."/>
        </authorList>
    </citation>
    <scope>NUCLEOTIDE SEQUENCE [LARGE SCALE GENOMIC DNA]</scope>
    <source>
        <strain evidence="8">MUT 4182</strain>
    </source>
</reference>
<accession>A0A0C3Q5I7</accession>
<feature type="region of interest" description="Disordered" evidence="5">
    <location>
        <begin position="215"/>
        <end position="240"/>
    </location>
</feature>
<dbReference type="HOGENOM" id="CLU_026460_0_0_1"/>
<dbReference type="PANTHER" id="PTHR31794">
    <property type="entry name" value="AUXIN EFFLUX TRANSPORTER FAMILY PROTEIN (EUROFUNG)"/>
    <property type="match status" value="1"/>
</dbReference>
<dbReference type="GO" id="GO:0055085">
    <property type="term" value="P:transmembrane transport"/>
    <property type="evidence" value="ECO:0007669"/>
    <property type="project" value="InterPro"/>
</dbReference>
<feature type="transmembrane region" description="Helical" evidence="6">
    <location>
        <begin position="80"/>
        <end position="97"/>
    </location>
</feature>
<evidence type="ECO:0000256" key="4">
    <source>
        <dbReference type="ARBA" id="ARBA00023136"/>
    </source>
</evidence>